<keyword evidence="2" id="KW-1185">Reference proteome</keyword>
<proteinExistence type="predicted"/>
<dbReference type="AlphaFoldDB" id="A0A0D0E7X2"/>
<protein>
    <submittedName>
        <fullName evidence="1">Uncharacterized protein</fullName>
    </submittedName>
</protein>
<evidence type="ECO:0000313" key="1">
    <source>
        <dbReference type="EMBL" id="KIK98034.1"/>
    </source>
</evidence>
<dbReference type="InParanoid" id="A0A0D0E7X2"/>
<organism evidence="1 2">
    <name type="scientific">Paxillus rubicundulus Ve08.2h10</name>
    <dbReference type="NCBI Taxonomy" id="930991"/>
    <lineage>
        <taxon>Eukaryota</taxon>
        <taxon>Fungi</taxon>
        <taxon>Dikarya</taxon>
        <taxon>Basidiomycota</taxon>
        <taxon>Agaricomycotina</taxon>
        <taxon>Agaricomycetes</taxon>
        <taxon>Agaricomycetidae</taxon>
        <taxon>Boletales</taxon>
        <taxon>Paxilineae</taxon>
        <taxon>Paxillaceae</taxon>
        <taxon>Paxillus</taxon>
    </lineage>
</organism>
<dbReference type="EMBL" id="KN824910">
    <property type="protein sequence ID" value="KIK98034.1"/>
    <property type="molecule type" value="Genomic_DNA"/>
</dbReference>
<reference evidence="2" key="2">
    <citation type="submission" date="2015-01" db="EMBL/GenBank/DDBJ databases">
        <title>Evolutionary Origins and Diversification of the Mycorrhizal Mutualists.</title>
        <authorList>
            <consortium name="DOE Joint Genome Institute"/>
            <consortium name="Mycorrhizal Genomics Consortium"/>
            <person name="Kohler A."/>
            <person name="Kuo A."/>
            <person name="Nagy L.G."/>
            <person name="Floudas D."/>
            <person name="Copeland A."/>
            <person name="Barry K.W."/>
            <person name="Cichocki N."/>
            <person name="Veneault-Fourrey C."/>
            <person name="LaButti K."/>
            <person name="Lindquist E.A."/>
            <person name="Lipzen A."/>
            <person name="Lundell T."/>
            <person name="Morin E."/>
            <person name="Murat C."/>
            <person name="Riley R."/>
            <person name="Ohm R."/>
            <person name="Sun H."/>
            <person name="Tunlid A."/>
            <person name="Henrissat B."/>
            <person name="Grigoriev I.V."/>
            <person name="Hibbett D.S."/>
            <person name="Martin F."/>
        </authorList>
    </citation>
    <scope>NUCLEOTIDE SEQUENCE [LARGE SCALE GENOMIC DNA]</scope>
    <source>
        <strain evidence="2">Ve08.2h10</strain>
    </source>
</reference>
<gene>
    <name evidence="1" type="ORF">PAXRUDRAFT_824359</name>
</gene>
<dbReference type="HOGENOM" id="CLU_2942485_0_0_1"/>
<name>A0A0D0E7X2_9AGAM</name>
<evidence type="ECO:0000313" key="2">
    <source>
        <dbReference type="Proteomes" id="UP000054538"/>
    </source>
</evidence>
<accession>A0A0D0E7X2</accession>
<sequence>MSYGTIRSLSQFLPRAAGRRPRSSRYYVTSMTPRLEPMHSKVSLITIHRIWVGFVNWAVT</sequence>
<reference evidence="1 2" key="1">
    <citation type="submission" date="2014-04" db="EMBL/GenBank/DDBJ databases">
        <authorList>
            <consortium name="DOE Joint Genome Institute"/>
            <person name="Kuo A."/>
            <person name="Kohler A."/>
            <person name="Jargeat P."/>
            <person name="Nagy L.G."/>
            <person name="Floudas D."/>
            <person name="Copeland A."/>
            <person name="Barry K.W."/>
            <person name="Cichocki N."/>
            <person name="Veneault-Fourrey C."/>
            <person name="LaButti K."/>
            <person name="Lindquist E.A."/>
            <person name="Lipzen A."/>
            <person name="Lundell T."/>
            <person name="Morin E."/>
            <person name="Murat C."/>
            <person name="Sun H."/>
            <person name="Tunlid A."/>
            <person name="Henrissat B."/>
            <person name="Grigoriev I.V."/>
            <person name="Hibbett D.S."/>
            <person name="Martin F."/>
            <person name="Nordberg H.P."/>
            <person name="Cantor M.N."/>
            <person name="Hua S.X."/>
        </authorList>
    </citation>
    <scope>NUCLEOTIDE SEQUENCE [LARGE SCALE GENOMIC DNA]</scope>
    <source>
        <strain evidence="1 2">Ve08.2h10</strain>
    </source>
</reference>
<dbReference type="Proteomes" id="UP000054538">
    <property type="component" value="Unassembled WGS sequence"/>
</dbReference>